<dbReference type="Proteomes" id="UP000614580">
    <property type="component" value="Unassembled WGS sequence"/>
</dbReference>
<comment type="caution">
    <text evidence="1">The sequence shown here is derived from an EMBL/GenBank/DDBJ whole genome shotgun (WGS) entry which is preliminary data.</text>
</comment>
<organism evidence="1 2">
    <name type="scientific">Candidatus Argoarchaeum ethanivorans</name>
    <dbReference type="NCBI Taxonomy" id="2608793"/>
    <lineage>
        <taxon>Archaea</taxon>
        <taxon>Methanobacteriati</taxon>
        <taxon>Methanobacteriota</taxon>
        <taxon>Stenosarchaea group</taxon>
        <taxon>Methanomicrobia</taxon>
        <taxon>Methanosarcinales</taxon>
        <taxon>Methanosarcinales incertae sedis</taxon>
        <taxon>GOM Arc I cluster</taxon>
        <taxon>Candidatus Argoarchaeum</taxon>
    </lineage>
</organism>
<dbReference type="AlphaFoldDB" id="A0A811ZZI2"/>
<evidence type="ECO:0000313" key="1">
    <source>
        <dbReference type="EMBL" id="CAD7766658.1"/>
    </source>
</evidence>
<dbReference type="EMBL" id="CAJHZY010000004">
    <property type="protein sequence ID" value="CAD7766658.1"/>
    <property type="molecule type" value="Genomic_DNA"/>
</dbReference>
<accession>A0A811ZZI2</accession>
<gene>
    <name evidence="1" type="ORF">DNFNHJIP_00056</name>
</gene>
<sequence>MIEGMNSNTTLAIAGTASDTSGIASVMVNGEPANDTLDWSTNVTSLDALMISLLTKRSEPSNNCSQ</sequence>
<name>A0A811ZZI2_9EURY</name>
<reference evidence="1" key="1">
    <citation type="submission" date="2020-12" db="EMBL/GenBank/DDBJ databases">
        <authorList>
            <person name="Hahn C.J."/>
            <person name="Laso-Perez R."/>
            <person name="Vulcano F."/>
            <person name="Vaziourakis K.-M."/>
            <person name="Stokke R."/>
            <person name="Steen I.H."/>
            <person name="Teske A."/>
            <person name="Boetius A."/>
            <person name="Liebeke M."/>
            <person name="Amann R."/>
            <person name="Knittel K."/>
        </authorList>
    </citation>
    <scope>NUCLEOTIDE SEQUENCE</scope>
    <source>
        <strain evidence="1">Gfbio:c6db26ca-90af-429b-aeed-0e3e8aed0b5e:GoM-Arc1_AMV-AAA_792_C10</strain>
    </source>
</reference>
<protein>
    <submittedName>
        <fullName evidence="1">Uncharacterized protein</fullName>
    </submittedName>
</protein>
<proteinExistence type="predicted"/>
<evidence type="ECO:0000313" key="2">
    <source>
        <dbReference type="Proteomes" id="UP000614580"/>
    </source>
</evidence>